<dbReference type="InterPro" id="IPR006680">
    <property type="entry name" value="Amidohydro-rel"/>
</dbReference>
<feature type="binding site" evidence="10">
    <location>
        <position position="145"/>
    </location>
    <ligand>
        <name>Zn(2+)</name>
        <dbReference type="ChEBI" id="CHEBI:29105"/>
    </ligand>
</feature>
<evidence type="ECO:0000256" key="6">
    <source>
        <dbReference type="ARBA" id="ARBA00023277"/>
    </source>
</evidence>
<dbReference type="GO" id="GO:0006046">
    <property type="term" value="P:N-acetylglucosamine catabolic process"/>
    <property type="evidence" value="ECO:0007669"/>
    <property type="project" value="TreeGrafter"/>
</dbReference>
<dbReference type="NCBIfam" id="TIGR00221">
    <property type="entry name" value="nagA"/>
    <property type="match status" value="1"/>
</dbReference>
<evidence type="ECO:0000256" key="4">
    <source>
        <dbReference type="ARBA" id="ARBA00022723"/>
    </source>
</evidence>
<feature type="binding site" evidence="9">
    <location>
        <position position="156"/>
    </location>
    <ligand>
        <name>substrate</name>
    </ligand>
</feature>
<feature type="binding site" evidence="10">
    <location>
        <position position="218"/>
    </location>
    <ligand>
        <name>Zn(2+)</name>
        <dbReference type="ChEBI" id="CHEBI:29105"/>
    </ligand>
</feature>
<dbReference type="InterPro" id="IPR011059">
    <property type="entry name" value="Metal-dep_hydrolase_composite"/>
</dbReference>
<dbReference type="PIRSF" id="PIRSF038994">
    <property type="entry name" value="NagA"/>
    <property type="match status" value="1"/>
</dbReference>
<reference evidence="13 14" key="1">
    <citation type="submission" date="2018-11" db="EMBL/GenBank/DDBJ databases">
        <title>Genome sequence of Saitozyma podzolica DSM 27192.</title>
        <authorList>
            <person name="Aliyu H."/>
            <person name="Gorte O."/>
            <person name="Ochsenreither K."/>
        </authorList>
    </citation>
    <scope>NUCLEOTIDE SEQUENCE [LARGE SCALE GENOMIC DNA]</scope>
    <source>
        <strain evidence="13 14">DSM 27192</strain>
    </source>
</reference>
<evidence type="ECO:0000256" key="2">
    <source>
        <dbReference type="ARBA" id="ARBA00011899"/>
    </source>
</evidence>
<dbReference type="EMBL" id="RSCD01000005">
    <property type="protein sequence ID" value="RSH92988.1"/>
    <property type="molecule type" value="Genomic_DNA"/>
</dbReference>
<comment type="catalytic activity">
    <reaction evidence="7">
        <text>N-acetyl-D-glucosamine 6-phosphate + H2O = D-glucosamine 6-phosphate + acetate</text>
        <dbReference type="Rhea" id="RHEA:22936"/>
        <dbReference type="ChEBI" id="CHEBI:15377"/>
        <dbReference type="ChEBI" id="CHEBI:30089"/>
        <dbReference type="ChEBI" id="CHEBI:57513"/>
        <dbReference type="ChEBI" id="CHEBI:58725"/>
        <dbReference type="EC" id="3.5.1.25"/>
    </reaction>
</comment>
<keyword evidence="4 10" id="KW-0479">Metal-binding</keyword>
<dbReference type="SUPFAM" id="SSF51556">
    <property type="entry name" value="Metallo-dependent hydrolases"/>
    <property type="match status" value="1"/>
</dbReference>
<gene>
    <name evidence="13" type="ORF">EHS25_008436</name>
</gene>
<keyword evidence="14" id="KW-1185">Reference proteome</keyword>
<feature type="binding site" evidence="9">
    <location>
        <position position="250"/>
    </location>
    <ligand>
        <name>substrate</name>
    </ligand>
</feature>
<evidence type="ECO:0000256" key="10">
    <source>
        <dbReference type="PIRSR" id="PIRSR038994-3"/>
    </source>
</evidence>
<dbReference type="FunFam" id="3.20.20.140:FF:000065">
    <property type="entry name" value="N-acetylglucosamine-6-phosphate deacetylase"/>
    <property type="match status" value="1"/>
</dbReference>
<evidence type="ECO:0000313" key="14">
    <source>
        <dbReference type="Proteomes" id="UP000279259"/>
    </source>
</evidence>
<feature type="domain" description="Amidohydrolase-related" evidence="12">
    <location>
        <begin position="57"/>
        <end position="407"/>
    </location>
</feature>
<dbReference type="GO" id="GO:0046872">
    <property type="term" value="F:metal ion binding"/>
    <property type="evidence" value="ECO:0007669"/>
    <property type="project" value="UniProtKB-KW"/>
</dbReference>
<name>A0A427YPE9_9TREE</name>
<organism evidence="13 14">
    <name type="scientific">Saitozyma podzolica</name>
    <dbReference type="NCBI Taxonomy" id="1890683"/>
    <lineage>
        <taxon>Eukaryota</taxon>
        <taxon>Fungi</taxon>
        <taxon>Dikarya</taxon>
        <taxon>Basidiomycota</taxon>
        <taxon>Agaricomycotina</taxon>
        <taxon>Tremellomycetes</taxon>
        <taxon>Tremellales</taxon>
        <taxon>Trimorphomycetaceae</taxon>
        <taxon>Saitozyma</taxon>
    </lineage>
</organism>
<dbReference type="EC" id="3.5.1.25" evidence="2"/>
<evidence type="ECO:0000256" key="1">
    <source>
        <dbReference type="ARBA" id="ARBA00010716"/>
    </source>
</evidence>
<dbReference type="GO" id="GO:0008448">
    <property type="term" value="F:N-acetylglucosamine-6-phosphate deacetylase activity"/>
    <property type="evidence" value="ECO:0007669"/>
    <property type="project" value="UniProtKB-EC"/>
</dbReference>
<dbReference type="AlphaFoldDB" id="A0A427YPE9"/>
<evidence type="ECO:0000256" key="5">
    <source>
        <dbReference type="ARBA" id="ARBA00022801"/>
    </source>
</evidence>
<accession>A0A427YPE9</accession>
<feature type="binding site" evidence="9">
    <location>
        <position position="275"/>
    </location>
    <ligand>
        <name>substrate</name>
    </ligand>
</feature>
<proteinExistence type="inferred from homology"/>
<dbReference type="InterPro" id="IPR032466">
    <property type="entry name" value="Metal_Hydrolase"/>
</dbReference>
<dbReference type="SUPFAM" id="SSF51338">
    <property type="entry name" value="Composite domain of metallo-dependent hydrolases"/>
    <property type="match status" value="1"/>
</dbReference>
<dbReference type="STRING" id="1890683.A0A427YPE9"/>
<evidence type="ECO:0000256" key="11">
    <source>
        <dbReference type="SAM" id="MobiDB-lite"/>
    </source>
</evidence>
<comment type="caution">
    <text evidence="13">The sequence shown here is derived from an EMBL/GenBank/DDBJ whole genome shotgun (WGS) entry which is preliminary data.</text>
</comment>
<feature type="region of interest" description="Disordered" evidence="11">
    <location>
        <begin position="420"/>
        <end position="439"/>
    </location>
</feature>
<feature type="binding site" evidence="9">
    <location>
        <begin position="242"/>
        <end position="243"/>
    </location>
    <ligand>
        <name>substrate</name>
    </ligand>
</feature>
<feature type="active site" description="Proton donor/acceptor" evidence="8">
    <location>
        <position position="297"/>
    </location>
</feature>
<evidence type="ECO:0000259" key="12">
    <source>
        <dbReference type="Pfam" id="PF01979"/>
    </source>
</evidence>
<evidence type="ECO:0000256" key="9">
    <source>
        <dbReference type="PIRSR" id="PIRSR038994-2"/>
    </source>
</evidence>
<dbReference type="Pfam" id="PF01979">
    <property type="entry name" value="Amidohydro_1"/>
    <property type="match status" value="1"/>
</dbReference>
<dbReference type="OrthoDB" id="10264777at2759"/>
<feature type="binding site" evidence="9">
    <location>
        <begin position="334"/>
        <end position="336"/>
    </location>
    <ligand>
        <name>substrate</name>
    </ligand>
</feature>
<evidence type="ECO:0000256" key="3">
    <source>
        <dbReference type="ARBA" id="ARBA00018029"/>
    </source>
</evidence>
<comment type="cofactor">
    <cofactor evidence="10">
        <name>a divalent metal cation</name>
        <dbReference type="ChEBI" id="CHEBI:60240"/>
    </cofactor>
    <text evidence="10">Binds 1 divalent metal cation per subunit.</text>
</comment>
<dbReference type="PANTHER" id="PTHR11113">
    <property type="entry name" value="N-ACETYLGLUCOSAMINE-6-PHOSPHATE DEACETYLASE"/>
    <property type="match status" value="1"/>
</dbReference>
<protein>
    <recommendedName>
        <fullName evidence="3">N-acetylglucosamine-6-phosphate deacetylase</fullName>
        <ecNumber evidence="2">3.5.1.25</ecNumber>
    </recommendedName>
</protein>
<dbReference type="PANTHER" id="PTHR11113:SF14">
    <property type="entry name" value="N-ACETYLGLUCOSAMINE-6-PHOSPHATE DEACETYLASE"/>
    <property type="match status" value="1"/>
</dbReference>
<evidence type="ECO:0000256" key="7">
    <source>
        <dbReference type="ARBA" id="ARBA00047647"/>
    </source>
</evidence>
<feature type="binding site" evidence="10">
    <location>
        <position position="239"/>
    </location>
    <ligand>
        <name>Zn(2+)</name>
        <dbReference type="ChEBI" id="CHEBI:29105"/>
    </ligand>
</feature>
<sequence length="439" mass="47530">MSDVIRFTNGYLALPDGQCVRADLYISTSTGQIISGQSSFFTSNLSPSRTIDLDGNILSPGLIDVQINGAYGIDFSELELDTEDGGEGKYIAGLEEVARRLVETGTTSFVPTIITQKEELYSKLLRLLRPRSPANAAHILGYHAEGPFLHPARRGAHSETLLMTAESAPPIATFDRVYGRDGLDQEGVKIITLAPDVRGVMGCVEELTRRGVTVSIGHSDASLEVANEAMNKGARMITHLFNAMPPIHHRDPGVIGLLGSPNQRPYFGIIVDGLHSHPNTVRIAYAACKEGCVLVTDAQSPMDPNLPDGVHDWREGIKFRKEGYKVLIEGTTTLAGSCCPLYECVSNLSKFASIPITEALLAATLRPAQLLGGEISKRKGQLREGFDADLCVVDWEGKVRSTWVGAKEVWRDGKIGQGDYLGDKPKPRKVNGNGLVNGH</sequence>
<keyword evidence="6" id="KW-0119">Carbohydrate metabolism</keyword>
<dbReference type="InterPro" id="IPR003764">
    <property type="entry name" value="GlcNAc_6-P_deAcase"/>
</dbReference>
<keyword evidence="5" id="KW-0378">Hydrolase</keyword>
<evidence type="ECO:0000256" key="8">
    <source>
        <dbReference type="PIRSR" id="PIRSR038994-1"/>
    </source>
</evidence>
<dbReference type="Gene3D" id="3.20.20.140">
    <property type="entry name" value="Metal-dependent hydrolases"/>
    <property type="match status" value="1"/>
</dbReference>
<dbReference type="Proteomes" id="UP000279259">
    <property type="component" value="Unassembled WGS sequence"/>
</dbReference>
<evidence type="ECO:0000313" key="13">
    <source>
        <dbReference type="EMBL" id="RSH92988.1"/>
    </source>
</evidence>
<comment type="similarity">
    <text evidence="1">Belongs to the metallo-dependent hydrolases superfamily. NagA family.</text>
</comment>